<gene>
    <name evidence="1" type="ORF">DCCM_3445</name>
</gene>
<dbReference type="AlphaFoldDB" id="A0A2L2XF71"/>
<dbReference type="Proteomes" id="UP000239549">
    <property type="component" value="Unassembled WGS sequence"/>
</dbReference>
<organism evidence="1 2">
    <name type="scientific">Desulfocucumis palustris</name>
    <dbReference type="NCBI Taxonomy" id="1898651"/>
    <lineage>
        <taxon>Bacteria</taxon>
        <taxon>Bacillati</taxon>
        <taxon>Bacillota</taxon>
        <taxon>Clostridia</taxon>
        <taxon>Eubacteriales</taxon>
        <taxon>Desulfocucumaceae</taxon>
        <taxon>Desulfocucumis</taxon>
    </lineage>
</organism>
<evidence type="ECO:0000313" key="1">
    <source>
        <dbReference type="EMBL" id="GBF34333.1"/>
    </source>
</evidence>
<reference evidence="2" key="1">
    <citation type="submission" date="2018-02" db="EMBL/GenBank/DDBJ databases">
        <title>Genome sequence of Desulfocucumis palustris strain NAW-5.</title>
        <authorList>
            <person name="Watanabe M."/>
            <person name="Kojima H."/>
            <person name="Fukui M."/>
        </authorList>
    </citation>
    <scope>NUCLEOTIDE SEQUENCE [LARGE SCALE GENOMIC DNA]</scope>
    <source>
        <strain evidence="2">NAW-5</strain>
    </source>
</reference>
<protein>
    <submittedName>
        <fullName evidence="1">Uncharacterized protein</fullName>
    </submittedName>
</protein>
<proteinExistence type="predicted"/>
<dbReference type="EMBL" id="BFAV01000138">
    <property type="protein sequence ID" value="GBF34333.1"/>
    <property type="molecule type" value="Genomic_DNA"/>
</dbReference>
<evidence type="ECO:0000313" key="2">
    <source>
        <dbReference type="Proteomes" id="UP000239549"/>
    </source>
</evidence>
<comment type="caution">
    <text evidence="1">The sequence shown here is derived from an EMBL/GenBank/DDBJ whole genome shotgun (WGS) entry which is preliminary data.</text>
</comment>
<accession>A0A2L2XF71</accession>
<keyword evidence="2" id="KW-1185">Reference proteome</keyword>
<name>A0A2L2XF71_9FIRM</name>
<sequence>MKAGDKQAVRLEINKVRGHTSLLSIALGSEECPQRMSERE</sequence>